<evidence type="ECO:0000313" key="3">
    <source>
        <dbReference type="Proteomes" id="UP000282311"/>
    </source>
</evidence>
<accession>A0A3B0CDE2</accession>
<dbReference type="AlphaFoldDB" id="A0A3B0CDE2"/>
<feature type="region of interest" description="Disordered" evidence="1">
    <location>
        <begin position="68"/>
        <end position="101"/>
    </location>
</feature>
<proteinExistence type="predicted"/>
<feature type="compositionally biased region" description="Acidic residues" evidence="1">
    <location>
        <begin position="80"/>
        <end position="95"/>
    </location>
</feature>
<dbReference type="Proteomes" id="UP000282311">
    <property type="component" value="Unassembled WGS sequence"/>
</dbReference>
<comment type="caution">
    <text evidence="2">The sequence shown here is derived from an EMBL/GenBank/DDBJ whole genome shotgun (WGS) entry which is preliminary data.</text>
</comment>
<name>A0A3B0CDE2_9BACL</name>
<dbReference type="EMBL" id="RBAH01000011">
    <property type="protein sequence ID" value="RKN83883.1"/>
    <property type="molecule type" value="Genomic_DNA"/>
</dbReference>
<keyword evidence="3" id="KW-1185">Reference proteome</keyword>
<evidence type="ECO:0000256" key="1">
    <source>
        <dbReference type="SAM" id="MobiDB-lite"/>
    </source>
</evidence>
<protein>
    <submittedName>
        <fullName evidence="2">Uncharacterized protein</fullName>
    </submittedName>
</protein>
<dbReference type="OrthoDB" id="2677436at2"/>
<organism evidence="2 3">
    <name type="scientific">Paenibacillus ginsengarvi</name>
    <dbReference type="NCBI Taxonomy" id="400777"/>
    <lineage>
        <taxon>Bacteria</taxon>
        <taxon>Bacillati</taxon>
        <taxon>Bacillota</taxon>
        <taxon>Bacilli</taxon>
        <taxon>Bacillales</taxon>
        <taxon>Paenibacillaceae</taxon>
        <taxon>Paenibacillus</taxon>
    </lineage>
</organism>
<gene>
    <name evidence="2" type="ORF">D7M11_16990</name>
</gene>
<evidence type="ECO:0000313" key="2">
    <source>
        <dbReference type="EMBL" id="RKN83883.1"/>
    </source>
</evidence>
<reference evidence="2 3" key="1">
    <citation type="journal article" date="2007" name="Int. J. Syst. Evol. Microbiol.">
        <title>Paenibacillus ginsengarvi sp. nov., isolated from soil from ginseng cultivation.</title>
        <authorList>
            <person name="Yoon M.H."/>
            <person name="Ten L.N."/>
            <person name="Im W.T."/>
        </authorList>
    </citation>
    <scope>NUCLEOTIDE SEQUENCE [LARGE SCALE GENOMIC DNA]</scope>
    <source>
        <strain evidence="2 3">KCTC 13059</strain>
    </source>
</reference>
<sequence>MDNVVLFPNSIEYYQKELTKLLEGERYAEAADMLRFLLQCQSDDPQYKEEWQSLLKWLNDAFPETAVPAAGKKPRHSEGDGDEDQDQDDEPENEGELFKRHVQLKTANDSKYAEKLLDMLSPRSPADKQLLALEQLAHVDRRVVAQPLRQWLTESRLHPLVQFRGLQVLRQIGESGLIQVQKLGQTLTLDIRQTPLRYEQFPDRIRDVLVRCRERMEAEGPGLLDMAECVWRDFIGFLYGTTVYEELLRLEGTGGDVWAAALHYTVQETLFGGADIGAITALYRLAPEDSKALAKAQQIMKLFATVAAPGDS</sequence>